<dbReference type="GO" id="GO:0008270">
    <property type="term" value="F:zinc ion binding"/>
    <property type="evidence" value="ECO:0007669"/>
    <property type="project" value="InterPro"/>
</dbReference>
<dbReference type="PANTHER" id="PTHR43844">
    <property type="entry name" value="METHIONINE SYNTHASE"/>
    <property type="match status" value="1"/>
</dbReference>
<dbReference type="GO" id="GO:0003871">
    <property type="term" value="F:5-methyltetrahydropteroyltriglutamate-homocysteine S-methyltransferase activity"/>
    <property type="evidence" value="ECO:0007669"/>
    <property type="project" value="UniProtKB-EC"/>
</dbReference>
<keyword evidence="2" id="KW-0808">Transferase</keyword>
<evidence type="ECO:0000313" key="2">
    <source>
        <dbReference type="EMBL" id="RNC98183.1"/>
    </source>
</evidence>
<dbReference type="SUPFAM" id="SSF51726">
    <property type="entry name" value="UROD/MetE-like"/>
    <property type="match status" value="1"/>
</dbReference>
<dbReference type="InterPro" id="IPR002629">
    <property type="entry name" value="Met_Synth_C/arc"/>
</dbReference>
<dbReference type="GO" id="GO:0032259">
    <property type="term" value="P:methylation"/>
    <property type="evidence" value="ECO:0007669"/>
    <property type="project" value="UniProtKB-KW"/>
</dbReference>
<organism evidence="2 3">
    <name type="scientific">Lysinibacillus halotolerans</name>
    <dbReference type="NCBI Taxonomy" id="1368476"/>
    <lineage>
        <taxon>Bacteria</taxon>
        <taxon>Bacillati</taxon>
        <taxon>Bacillota</taxon>
        <taxon>Bacilli</taxon>
        <taxon>Bacillales</taxon>
        <taxon>Bacillaceae</taxon>
        <taxon>Lysinibacillus</taxon>
    </lineage>
</organism>
<evidence type="ECO:0000259" key="1">
    <source>
        <dbReference type="Pfam" id="PF01717"/>
    </source>
</evidence>
<feature type="domain" description="Cobalamin-independent methionine synthase MetE C-terminal/archaeal" evidence="1">
    <location>
        <begin position="15"/>
        <end position="340"/>
    </location>
</feature>
<dbReference type="Proteomes" id="UP000279909">
    <property type="component" value="Unassembled WGS sequence"/>
</dbReference>
<dbReference type="EC" id="2.1.1.14" evidence="2"/>
<comment type="caution">
    <text evidence="2">The sequence shown here is derived from an EMBL/GenBank/DDBJ whole genome shotgun (WGS) entry which is preliminary data.</text>
</comment>
<dbReference type="RefSeq" id="WP_122972518.1">
    <property type="nucleotide sequence ID" value="NZ_RHLQ01000029.1"/>
</dbReference>
<dbReference type="Gene3D" id="3.20.20.210">
    <property type="match status" value="1"/>
</dbReference>
<gene>
    <name evidence="2" type="ORF">EC501_11865</name>
</gene>
<dbReference type="OrthoDB" id="6430685at2"/>
<dbReference type="InterPro" id="IPR038071">
    <property type="entry name" value="UROD/MetE-like_sf"/>
</dbReference>
<name>A0A3M8H719_9BACI</name>
<dbReference type="EMBL" id="RHLQ01000029">
    <property type="protein sequence ID" value="RNC98183.1"/>
    <property type="molecule type" value="Genomic_DNA"/>
</dbReference>
<evidence type="ECO:0000313" key="3">
    <source>
        <dbReference type="Proteomes" id="UP000279909"/>
    </source>
</evidence>
<dbReference type="CDD" id="cd03311">
    <property type="entry name" value="CIMS_C_terminal_like"/>
    <property type="match status" value="1"/>
</dbReference>
<accession>A0A3M8H719</accession>
<dbReference type="AlphaFoldDB" id="A0A3M8H719"/>
<dbReference type="PANTHER" id="PTHR43844:SF1">
    <property type="entry name" value="METHIONINE SYNTHASE"/>
    <property type="match status" value="1"/>
</dbReference>
<dbReference type="GO" id="GO:0009086">
    <property type="term" value="P:methionine biosynthetic process"/>
    <property type="evidence" value="ECO:0007669"/>
    <property type="project" value="InterPro"/>
</dbReference>
<reference evidence="2 3" key="1">
    <citation type="journal article" date="2014" name="Int. J. Syst. Evol. Microbiol.">
        <title>Lysinibacillus halotolerans sp. nov., isolated from saline-alkaline soil.</title>
        <authorList>
            <person name="Kong D."/>
            <person name="Wang Y."/>
            <person name="Zhao B."/>
            <person name="Li Y."/>
            <person name="Song J."/>
            <person name="Zhai Y."/>
            <person name="Zhang C."/>
            <person name="Wang H."/>
            <person name="Chen X."/>
            <person name="Zhao B."/>
            <person name="Ruan Z."/>
        </authorList>
    </citation>
    <scope>NUCLEOTIDE SEQUENCE [LARGE SCALE GENOMIC DNA]</scope>
    <source>
        <strain evidence="2 3">MCCC 1A12703</strain>
    </source>
</reference>
<dbReference type="NCBIfam" id="NF005085">
    <property type="entry name" value="PRK06520.1"/>
    <property type="match status" value="1"/>
</dbReference>
<proteinExistence type="predicted"/>
<dbReference type="Pfam" id="PF01717">
    <property type="entry name" value="Meth_synt_2"/>
    <property type="match status" value="1"/>
</dbReference>
<sequence>MVVTKIQAPFRHDHVGSFLRPQALKEARSKFQNKEITYSELKLVEDEEIIRLINKQKEVGVLAISDGEFRRSWWHFDFLGSLEGMEYYEKEHGLNFHNLETRKEGVRVIGKIDFGEHPFLDHFKFIRDHAGDSVVKFTIPSPNMLHARADNNVDVYADEKDLIEDTIKAYQKAIQAFYNAGCRYLQLDDTSWASLFSEEKRADLVAEGKDPQQFMNTLQYVINETVKNKPADMTITMHICRGNYKSTFFSSGGYDYAAEVIFGGLNVDGLFLEFDDDRSGSFEPLKYVNRKDLKIVLGLVTSKFGELEDKEFIKARIQEAANYVSLDQLCLSPQCGFSSTEDGNILEEENQWQKLKLIKEIAEEVWG</sequence>
<keyword evidence="3" id="KW-1185">Reference proteome</keyword>
<protein>
    <submittedName>
        <fullName evidence="2">5-methyltetrahydropteroyltriglutamate--homocysteine S-methyltransferase</fullName>
        <ecNumber evidence="2">2.1.1.14</ecNumber>
    </submittedName>
</protein>
<keyword evidence="2" id="KW-0489">Methyltransferase</keyword>